<evidence type="ECO:0000313" key="1">
    <source>
        <dbReference type="EMBL" id="MBM7704094.1"/>
    </source>
</evidence>
<protein>
    <submittedName>
        <fullName evidence="1">Uncharacterized beta-barrel protein YwiB (DUF1934 family)</fullName>
    </submittedName>
</protein>
<dbReference type="SUPFAM" id="SSF50814">
    <property type="entry name" value="Lipocalins"/>
    <property type="match status" value="1"/>
</dbReference>
<dbReference type="Gene3D" id="2.40.128.20">
    <property type="match status" value="1"/>
</dbReference>
<dbReference type="Pfam" id="PF09148">
    <property type="entry name" value="DUF1934"/>
    <property type="match status" value="1"/>
</dbReference>
<dbReference type="Proteomes" id="UP000809829">
    <property type="component" value="Unassembled WGS sequence"/>
</dbReference>
<dbReference type="InterPro" id="IPR015231">
    <property type="entry name" value="DUF1934"/>
</dbReference>
<dbReference type="RefSeq" id="WP_205188105.1">
    <property type="nucleotide sequence ID" value="NZ_JAFBFC010000005.1"/>
</dbReference>
<dbReference type="InterPro" id="IPR012674">
    <property type="entry name" value="Calycin"/>
</dbReference>
<proteinExistence type="predicted"/>
<accession>A0ABS2QX85</accession>
<sequence>MDYASSEKKAVQIRIVTDIRDGHRKETTAMSAKGMYYKKGETIYLAYKEKQEVGEIQTIVKVSEQEVSVTRSGAVKMKQVFRKRELSESTYISPFGRMDMKTLAHNIEYKQMNKKGRLFMTYDLHMQGDYAGNYALTITFKEA</sequence>
<organism evidence="1 2">
    <name type="scientific">Priestia iocasae</name>
    <dbReference type="NCBI Taxonomy" id="2291674"/>
    <lineage>
        <taxon>Bacteria</taxon>
        <taxon>Bacillati</taxon>
        <taxon>Bacillota</taxon>
        <taxon>Bacilli</taxon>
        <taxon>Bacillales</taxon>
        <taxon>Bacillaceae</taxon>
        <taxon>Priestia</taxon>
    </lineage>
</organism>
<name>A0ABS2QX85_9BACI</name>
<dbReference type="EMBL" id="JAFBFC010000005">
    <property type="protein sequence ID" value="MBM7704094.1"/>
    <property type="molecule type" value="Genomic_DNA"/>
</dbReference>
<evidence type="ECO:0000313" key="2">
    <source>
        <dbReference type="Proteomes" id="UP000809829"/>
    </source>
</evidence>
<keyword evidence="2" id="KW-1185">Reference proteome</keyword>
<reference evidence="1 2" key="1">
    <citation type="submission" date="2021-01" db="EMBL/GenBank/DDBJ databases">
        <title>Genomic Encyclopedia of Type Strains, Phase IV (KMG-IV): sequencing the most valuable type-strain genomes for metagenomic binning, comparative biology and taxonomic classification.</title>
        <authorList>
            <person name="Goeker M."/>
        </authorList>
    </citation>
    <scope>NUCLEOTIDE SEQUENCE [LARGE SCALE GENOMIC DNA]</scope>
    <source>
        <strain evidence="1 2">DSM 104297</strain>
    </source>
</reference>
<comment type="caution">
    <text evidence="1">The sequence shown here is derived from an EMBL/GenBank/DDBJ whole genome shotgun (WGS) entry which is preliminary data.</text>
</comment>
<gene>
    <name evidence="1" type="ORF">JOC83_002944</name>
</gene>